<evidence type="ECO:0000313" key="9">
    <source>
        <dbReference type="Proteomes" id="UP000243579"/>
    </source>
</evidence>
<evidence type="ECO:0000256" key="6">
    <source>
        <dbReference type="SAM" id="MobiDB-lite"/>
    </source>
</evidence>
<dbReference type="InterPro" id="IPR016024">
    <property type="entry name" value="ARM-type_fold"/>
</dbReference>
<dbReference type="SMART" id="SM01349">
    <property type="entry name" value="TOG"/>
    <property type="match status" value="2"/>
</dbReference>
<protein>
    <recommendedName>
        <fullName evidence="7">TOG domain-containing protein</fullName>
    </recommendedName>
</protein>
<dbReference type="AlphaFoldDB" id="A0A1V9Y6D3"/>
<dbReference type="InterPro" id="IPR011989">
    <property type="entry name" value="ARM-like"/>
</dbReference>
<dbReference type="OrthoDB" id="63891at2759"/>
<dbReference type="InterPro" id="IPR034085">
    <property type="entry name" value="TOG"/>
</dbReference>
<sequence length="1193" mass="129699">MDSVDTLVYQMEDDDGAVKLEAIRRLRELAAQLQLAPPPAAFPVRNARRFLNCVRRRLHDPEPRVVIEALQFVCDLIPVIGVDNLVHLYQIVLPPMLPLLPADAEWHDDATFPHSALHVLWVYAQHTKDFQSVLDLLMNQGFNHDDGGVRQAAIGGMTHLLARNASATLPSDVEWSMILEVLIPAMEDDEEASVVAAEEAVAWLQGHLGLKRFQRLVQDLNGRDRSILAQHHEFIQQFVAPSTTVVTDDQMQFGFVPKWIVDALQGPGDAPLKTTAIDLLGRTLSPLAPAELLAARTEWPRLFGFLAHVCALTSPIQNEALVIVDALSRTLGTYLVEVTPVLLPMLASVLVDPEQPARLRSLVHLVVGADSVAATVKALVPALQHAICKVREAACQLWTVAALLQPREGHPGAPIVALHLGRLLSDPSPVVRGAAADLAAVLVRVCAVPVLDILRADCDGCDFVALEQRLRQRDLPVLQLSGPHLLRNSDVDDKSKLWLTSPEPPLTRPRVPPAAVVPAQPSAEHIAKNLLVLKQRCLNKKRSSTPEAAHAPSERSSKAATPVEAGAYAASGDRDQHLRAPFENHPTNEDRPIKPMRANLFAEVSTTTPDDDPLEQTAVRARTISLATSKRLKAKEIVTRPVGPEPEVNAEPISEKPRVMTLATRKRLEAKLKLDEATTAPPASSARGGKLKTGDELRTALRAGKQEYLTTGELAEYPLGKADWSACLARLGSAEWEDQFEGLTDLRRLAVHVPEVVGAAGFSACVQDVCRHIGNLRSAVAKNAMLAIETLSLHVVKRMDAELDDVVPLLLKRAADTNAFLSEAGRQTLDAVVAGCAPSRVLAAVLPQATSKNCTVRKYVAVVLGKLAAGRLDVSRDADRLLATVCAFVNDSSNEVRDAAKPTLLALRQAGLTDASRLRKVCPASCLGRVEQVLLASSAPPRTPPTETKTLVRVRSDKDTKYKPVANAEFDRIPLLNTQLESSNWKDRFDALEDVRDLVLKHAGALCQSGKILHVFDGLNKRFEDGNAKVNVLALEALQAMIPALGNGLEAVLATLVPVLTRGLASNNQKVAQLADGALDLLCQHVDAKLLCQHFATVAKAGNTRVKPGMLQKLDRLTQDTAANSQFALHRYVLPLALDLIKESKTDVREANYKLLRSLYRTLGPAMLDSAYKLPKPHQDKLSQIIGVHITTA</sequence>
<feature type="domain" description="TOG" evidence="7">
    <location>
        <begin position="707"/>
        <end position="944"/>
    </location>
</feature>
<accession>A0A1V9Y6D3</accession>
<comment type="subcellular location">
    <subcellularLocation>
        <location evidence="1">Cytoplasm</location>
        <location evidence="1">Cytoskeleton</location>
    </subcellularLocation>
</comment>
<keyword evidence="3" id="KW-0677">Repeat</keyword>
<keyword evidence="2" id="KW-0963">Cytoplasm</keyword>
<gene>
    <name evidence="8" type="ORF">ACHHYP_16518</name>
</gene>
<dbReference type="Gene3D" id="1.25.10.10">
    <property type="entry name" value="Leucine-rich Repeat Variant"/>
    <property type="match status" value="4"/>
</dbReference>
<name>A0A1V9Y6D3_ACHHY</name>
<evidence type="ECO:0000256" key="1">
    <source>
        <dbReference type="ARBA" id="ARBA00004245"/>
    </source>
</evidence>
<reference evidence="8 9" key="1">
    <citation type="journal article" date="2014" name="Genome Biol. Evol.">
        <title>The secreted proteins of Achlya hypogyna and Thraustotheca clavata identify the ancestral oomycete secretome and reveal gene acquisitions by horizontal gene transfer.</title>
        <authorList>
            <person name="Misner I."/>
            <person name="Blouin N."/>
            <person name="Leonard G."/>
            <person name="Richards T.A."/>
            <person name="Lane C.E."/>
        </authorList>
    </citation>
    <scope>NUCLEOTIDE SEQUENCE [LARGE SCALE GENOMIC DNA]</scope>
    <source>
        <strain evidence="8 9">ATCC 48635</strain>
    </source>
</reference>
<feature type="repeat" description="HEAT" evidence="5">
    <location>
        <begin position="1133"/>
        <end position="1170"/>
    </location>
</feature>
<proteinExistence type="predicted"/>
<dbReference type="PANTHER" id="PTHR21567">
    <property type="entry name" value="CLASP"/>
    <property type="match status" value="1"/>
</dbReference>
<keyword evidence="4" id="KW-0206">Cytoskeleton</keyword>
<dbReference type="GO" id="GO:0005881">
    <property type="term" value="C:cytoplasmic microtubule"/>
    <property type="evidence" value="ECO:0007669"/>
    <property type="project" value="TreeGrafter"/>
</dbReference>
<organism evidence="8 9">
    <name type="scientific">Achlya hypogyna</name>
    <name type="common">Oomycete</name>
    <name type="synonym">Protoachlya hypogyna</name>
    <dbReference type="NCBI Taxonomy" id="1202772"/>
    <lineage>
        <taxon>Eukaryota</taxon>
        <taxon>Sar</taxon>
        <taxon>Stramenopiles</taxon>
        <taxon>Oomycota</taxon>
        <taxon>Saprolegniomycetes</taxon>
        <taxon>Saprolegniales</taxon>
        <taxon>Achlyaceae</taxon>
        <taxon>Achlya</taxon>
    </lineage>
</organism>
<dbReference type="GO" id="GO:1902903">
    <property type="term" value="P:regulation of supramolecular fiber organization"/>
    <property type="evidence" value="ECO:0007669"/>
    <property type="project" value="UniProtKB-ARBA"/>
</dbReference>
<dbReference type="Pfam" id="PF12348">
    <property type="entry name" value="CLASP_N"/>
    <property type="match status" value="1"/>
</dbReference>
<feature type="domain" description="TOG" evidence="7">
    <location>
        <begin position="969"/>
        <end position="1192"/>
    </location>
</feature>
<evidence type="ECO:0000256" key="5">
    <source>
        <dbReference type="PROSITE-ProRule" id="PRU00103"/>
    </source>
</evidence>
<evidence type="ECO:0000259" key="7">
    <source>
        <dbReference type="SMART" id="SM01349"/>
    </source>
</evidence>
<dbReference type="PANTHER" id="PTHR21567:SF87">
    <property type="entry name" value="CRESCERIN-LIKE PROTEIN CHE-12"/>
    <property type="match status" value="1"/>
</dbReference>
<feature type="compositionally biased region" description="Basic and acidic residues" evidence="6">
    <location>
        <begin position="572"/>
        <end position="593"/>
    </location>
</feature>
<dbReference type="GO" id="GO:0008017">
    <property type="term" value="F:microtubule binding"/>
    <property type="evidence" value="ECO:0007669"/>
    <property type="project" value="TreeGrafter"/>
</dbReference>
<dbReference type="InterPro" id="IPR024395">
    <property type="entry name" value="CLASP_N_dom"/>
</dbReference>
<comment type="caution">
    <text evidence="8">The sequence shown here is derived from an EMBL/GenBank/DDBJ whole genome shotgun (WGS) entry which is preliminary data.</text>
</comment>
<evidence type="ECO:0000256" key="2">
    <source>
        <dbReference type="ARBA" id="ARBA00022490"/>
    </source>
</evidence>
<dbReference type="InterPro" id="IPR021133">
    <property type="entry name" value="HEAT_type_2"/>
</dbReference>
<dbReference type="SUPFAM" id="SSF48371">
    <property type="entry name" value="ARM repeat"/>
    <property type="match status" value="1"/>
</dbReference>
<dbReference type="Proteomes" id="UP000243579">
    <property type="component" value="Unassembled WGS sequence"/>
</dbReference>
<dbReference type="GO" id="GO:0000226">
    <property type="term" value="P:microtubule cytoskeleton organization"/>
    <property type="evidence" value="ECO:0007669"/>
    <property type="project" value="TreeGrafter"/>
</dbReference>
<evidence type="ECO:0000256" key="3">
    <source>
        <dbReference type="ARBA" id="ARBA00022737"/>
    </source>
</evidence>
<dbReference type="EMBL" id="JNBR01002825">
    <property type="protein sequence ID" value="OQR81281.1"/>
    <property type="molecule type" value="Genomic_DNA"/>
</dbReference>
<evidence type="ECO:0000313" key="8">
    <source>
        <dbReference type="EMBL" id="OQR81281.1"/>
    </source>
</evidence>
<feature type="region of interest" description="Disordered" evidence="6">
    <location>
        <begin position="541"/>
        <end position="593"/>
    </location>
</feature>
<evidence type="ECO:0000256" key="4">
    <source>
        <dbReference type="ARBA" id="ARBA00023212"/>
    </source>
</evidence>
<dbReference type="PROSITE" id="PS50077">
    <property type="entry name" value="HEAT_REPEAT"/>
    <property type="match status" value="1"/>
</dbReference>
<dbReference type="GO" id="GO:0031110">
    <property type="term" value="P:regulation of microtubule polymerization or depolymerization"/>
    <property type="evidence" value="ECO:0007669"/>
    <property type="project" value="UniProtKB-ARBA"/>
</dbReference>
<keyword evidence="9" id="KW-1185">Reference proteome</keyword>